<accession>A0A8J6NPV0</accession>
<organism evidence="1 2">
    <name type="scientific">Candidatus Desulfatibia vada</name>
    <dbReference type="NCBI Taxonomy" id="2841696"/>
    <lineage>
        <taxon>Bacteria</taxon>
        <taxon>Pseudomonadati</taxon>
        <taxon>Thermodesulfobacteriota</taxon>
        <taxon>Desulfobacteria</taxon>
        <taxon>Desulfobacterales</taxon>
        <taxon>Desulfobacterales incertae sedis</taxon>
        <taxon>Candidatus Desulfatibia</taxon>
    </lineage>
</organism>
<name>A0A8J6NPV0_9BACT</name>
<dbReference type="AlphaFoldDB" id="A0A8J6NPV0"/>
<dbReference type="Proteomes" id="UP000605201">
    <property type="component" value="Unassembled WGS sequence"/>
</dbReference>
<comment type="caution">
    <text evidence="1">The sequence shown here is derived from an EMBL/GenBank/DDBJ whole genome shotgun (WGS) entry which is preliminary data.</text>
</comment>
<evidence type="ECO:0000313" key="1">
    <source>
        <dbReference type="EMBL" id="MBC8431296.1"/>
    </source>
</evidence>
<dbReference type="EMBL" id="JACNIG010000128">
    <property type="protein sequence ID" value="MBC8431296.1"/>
    <property type="molecule type" value="Genomic_DNA"/>
</dbReference>
<reference evidence="1 2" key="1">
    <citation type="submission" date="2020-08" db="EMBL/GenBank/DDBJ databases">
        <title>Bridging the membrane lipid divide: bacteria of the FCB group superphylum have the potential to synthesize archaeal ether lipids.</title>
        <authorList>
            <person name="Villanueva L."/>
            <person name="Von Meijenfeldt F.A.B."/>
            <person name="Westbye A.B."/>
            <person name="Yadav S."/>
            <person name="Hopmans E.C."/>
            <person name="Dutilh B.E."/>
            <person name="Sinninghe Damste J.S."/>
        </authorList>
    </citation>
    <scope>NUCLEOTIDE SEQUENCE [LARGE SCALE GENOMIC DNA]</scope>
    <source>
        <strain evidence="1">NIOZ-UU17</strain>
    </source>
</reference>
<gene>
    <name evidence="1" type="ORF">H8D96_05195</name>
</gene>
<protein>
    <submittedName>
        <fullName evidence="1">Uncharacterized protein</fullName>
    </submittedName>
</protein>
<evidence type="ECO:0000313" key="2">
    <source>
        <dbReference type="Proteomes" id="UP000605201"/>
    </source>
</evidence>
<proteinExistence type="predicted"/>
<sequence length="130" mass="14691">MIRQSKSVWILLSLLSFSWLLTVSPAFCQDKINLPCEVMESSDALKSSSGNLNGVRYILLHHANSADRETLSKWLKAYSGTEVKFMFEGKEYKGILCRLAHCFGRGLLIYTADVKPVKRDIIDVILPRTP</sequence>